<sequence>MRRQPSRWRRPEGKQAAAARGGEADGSGSPQRPRLSRPRLSRNPTESRPRVMSFLRRTAVEGGAPAGLSLHPPLHPLSAWLELPLDVK</sequence>
<evidence type="ECO:0000313" key="2">
    <source>
        <dbReference type="EMBL" id="KAF0906685.1"/>
    </source>
</evidence>
<name>A0A6G1D1C3_9ORYZ</name>
<protein>
    <submittedName>
        <fullName evidence="2">Uncharacterized protein</fullName>
    </submittedName>
</protein>
<feature type="region of interest" description="Disordered" evidence="1">
    <location>
        <begin position="1"/>
        <end position="51"/>
    </location>
</feature>
<comment type="caution">
    <text evidence="2">The sequence shown here is derived from an EMBL/GenBank/DDBJ whole genome shotgun (WGS) entry which is preliminary data.</text>
</comment>
<dbReference type="Proteomes" id="UP000479710">
    <property type="component" value="Unassembled WGS sequence"/>
</dbReference>
<keyword evidence="3" id="KW-1185">Reference proteome</keyword>
<accession>A0A6G1D1C3</accession>
<dbReference type="AlphaFoldDB" id="A0A6G1D1C3"/>
<proteinExistence type="predicted"/>
<gene>
    <name evidence="2" type="ORF">E2562_012258</name>
</gene>
<reference evidence="2 3" key="1">
    <citation type="submission" date="2019-11" db="EMBL/GenBank/DDBJ databases">
        <title>Whole genome sequence of Oryza granulata.</title>
        <authorList>
            <person name="Li W."/>
        </authorList>
    </citation>
    <scope>NUCLEOTIDE SEQUENCE [LARGE SCALE GENOMIC DNA]</scope>
    <source>
        <strain evidence="3">cv. Menghai</strain>
        <tissue evidence="2">Leaf</tissue>
    </source>
</reference>
<organism evidence="2 3">
    <name type="scientific">Oryza meyeriana var. granulata</name>
    <dbReference type="NCBI Taxonomy" id="110450"/>
    <lineage>
        <taxon>Eukaryota</taxon>
        <taxon>Viridiplantae</taxon>
        <taxon>Streptophyta</taxon>
        <taxon>Embryophyta</taxon>
        <taxon>Tracheophyta</taxon>
        <taxon>Spermatophyta</taxon>
        <taxon>Magnoliopsida</taxon>
        <taxon>Liliopsida</taxon>
        <taxon>Poales</taxon>
        <taxon>Poaceae</taxon>
        <taxon>BOP clade</taxon>
        <taxon>Oryzoideae</taxon>
        <taxon>Oryzeae</taxon>
        <taxon>Oryzinae</taxon>
        <taxon>Oryza</taxon>
        <taxon>Oryza meyeriana</taxon>
    </lineage>
</organism>
<dbReference type="EMBL" id="SPHZ02000007">
    <property type="protein sequence ID" value="KAF0906685.1"/>
    <property type="molecule type" value="Genomic_DNA"/>
</dbReference>
<evidence type="ECO:0000256" key="1">
    <source>
        <dbReference type="SAM" id="MobiDB-lite"/>
    </source>
</evidence>
<evidence type="ECO:0000313" key="3">
    <source>
        <dbReference type="Proteomes" id="UP000479710"/>
    </source>
</evidence>